<dbReference type="EMBL" id="LABX01000292">
    <property type="protein sequence ID" value="KMO27688.1"/>
    <property type="molecule type" value="Genomic_DNA"/>
</dbReference>
<name>A0A0J6S2F3_9HYPH</name>
<reference evidence="1 2" key="1">
    <citation type="submission" date="2015-03" db="EMBL/GenBank/DDBJ databases">
        <title>Genome sequencing of Methylobacterium aquaticum DSM16371 type strain.</title>
        <authorList>
            <person name="Chaudhry V."/>
            <person name="Patil P.B."/>
        </authorList>
    </citation>
    <scope>NUCLEOTIDE SEQUENCE [LARGE SCALE GENOMIC DNA]</scope>
    <source>
        <strain evidence="1 2">DSM 16371</strain>
    </source>
</reference>
<protein>
    <submittedName>
        <fullName evidence="1">Uncharacterized protein</fullName>
    </submittedName>
</protein>
<gene>
    <name evidence="1" type="ORF">VP06_30095</name>
</gene>
<evidence type="ECO:0000313" key="2">
    <source>
        <dbReference type="Proteomes" id="UP000035929"/>
    </source>
</evidence>
<evidence type="ECO:0000313" key="1">
    <source>
        <dbReference type="EMBL" id="KMO27688.1"/>
    </source>
</evidence>
<accession>A0A0J6S2F3</accession>
<comment type="caution">
    <text evidence="1">The sequence shown here is derived from an EMBL/GenBank/DDBJ whole genome shotgun (WGS) entry which is preliminary data.</text>
</comment>
<dbReference type="OrthoDB" id="8001687at2"/>
<dbReference type="Proteomes" id="UP000035929">
    <property type="component" value="Unassembled WGS sequence"/>
</dbReference>
<dbReference type="RefSeq" id="WP_048467474.1">
    <property type="nucleotide sequence ID" value="NZ_JBNTQU010000007.1"/>
</dbReference>
<sequence length="62" mass="6800">MADRTPERAKAQIAYALQAKRDSLAAATDALRASPGDGETQRMVERLMEDVGRLEIQLRGAE</sequence>
<proteinExistence type="predicted"/>
<dbReference type="AlphaFoldDB" id="A0A0J6S2F3"/>
<organism evidence="1 2">
    <name type="scientific">Methylobacterium aquaticum</name>
    <dbReference type="NCBI Taxonomy" id="270351"/>
    <lineage>
        <taxon>Bacteria</taxon>
        <taxon>Pseudomonadati</taxon>
        <taxon>Pseudomonadota</taxon>
        <taxon>Alphaproteobacteria</taxon>
        <taxon>Hyphomicrobiales</taxon>
        <taxon>Methylobacteriaceae</taxon>
        <taxon>Methylobacterium</taxon>
    </lineage>
</organism>
<dbReference type="PATRIC" id="fig|270351.6.peg.4442"/>